<keyword evidence="3 4" id="KW-0378">Hydrolase</keyword>
<dbReference type="SFLD" id="SFLDG01129">
    <property type="entry name" value="C1.5:_HAD__Beta-PGM__Phosphata"/>
    <property type="match status" value="1"/>
</dbReference>
<dbReference type="NCBIfam" id="TIGR01509">
    <property type="entry name" value="HAD-SF-IA-v3"/>
    <property type="match status" value="1"/>
</dbReference>
<dbReference type="NCBIfam" id="TIGR01549">
    <property type="entry name" value="HAD-SF-IA-v1"/>
    <property type="match status" value="1"/>
</dbReference>
<comment type="similarity">
    <text evidence="1">Belongs to the HAD-like hydrolase superfamily. CbbY/CbbZ/Gph/YieH family.</text>
</comment>
<name>A0A3G3K045_9BACL</name>
<protein>
    <submittedName>
        <fullName evidence="4">HAD family hydrolase</fullName>
    </submittedName>
</protein>
<accession>A0A3G3K045</accession>
<dbReference type="KEGG" id="coh:EAV92_15595"/>
<gene>
    <name evidence="4" type="ORF">EAV92_15595</name>
</gene>
<dbReference type="SFLD" id="SFLDS00003">
    <property type="entry name" value="Haloacid_Dehalogenase"/>
    <property type="match status" value="1"/>
</dbReference>
<keyword evidence="2" id="KW-0479">Metal-binding</keyword>
<dbReference type="SFLD" id="SFLDG01135">
    <property type="entry name" value="C1.5.6:_HAD__Beta-PGM__Phospha"/>
    <property type="match status" value="1"/>
</dbReference>
<evidence type="ECO:0000256" key="3">
    <source>
        <dbReference type="ARBA" id="ARBA00022801"/>
    </source>
</evidence>
<dbReference type="InterPro" id="IPR036412">
    <property type="entry name" value="HAD-like_sf"/>
</dbReference>
<dbReference type="EMBL" id="CP033433">
    <property type="protein sequence ID" value="AYQ73876.1"/>
    <property type="molecule type" value="Genomic_DNA"/>
</dbReference>
<dbReference type="RefSeq" id="WP_123041960.1">
    <property type="nucleotide sequence ID" value="NZ_CP033433.1"/>
</dbReference>
<dbReference type="AlphaFoldDB" id="A0A3G3K045"/>
<evidence type="ECO:0000313" key="4">
    <source>
        <dbReference type="EMBL" id="AYQ73876.1"/>
    </source>
</evidence>
<dbReference type="FunFam" id="3.40.50.1000:FF:000036">
    <property type="entry name" value="HAD family hydrolase"/>
    <property type="match status" value="1"/>
</dbReference>
<dbReference type="GO" id="GO:0016787">
    <property type="term" value="F:hydrolase activity"/>
    <property type="evidence" value="ECO:0007669"/>
    <property type="project" value="UniProtKB-KW"/>
</dbReference>
<sequence length="226" mass="24389">MIKAVIFDFDGTLLDTESCAYEAFGGLYAEHGHVLPLEQWALGIGTHGSPFDPYVDLQARTGLTMDREALKARFEAELLAKADCAELRPGVVEVLEEAKSLGLSIGLASSADRAWVERHLEAKGIRKYFEALRTSDDVEKVKPDPALYLLAAEALGVKPEEAVAFEDSLNGMKAAVAAGMPVVVVPNPMTRHMDFAAARADLIIESLADQPLRAVLDRIGTVAKQA</sequence>
<dbReference type="PRINTS" id="PR00413">
    <property type="entry name" value="HADHALOGNASE"/>
</dbReference>
<dbReference type="Gene3D" id="3.40.50.1000">
    <property type="entry name" value="HAD superfamily/HAD-like"/>
    <property type="match status" value="1"/>
</dbReference>
<dbReference type="Pfam" id="PF00702">
    <property type="entry name" value="Hydrolase"/>
    <property type="match status" value="1"/>
</dbReference>
<evidence type="ECO:0000256" key="1">
    <source>
        <dbReference type="ARBA" id="ARBA00006171"/>
    </source>
</evidence>
<dbReference type="Proteomes" id="UP000269097">
    <property type="component" value="Chromosome"/>
</dbReference>
<organism evidence="4 5">
    <name type="scientific">Cohnella candidum</name>
    <dbReference type="NCBI Taxonomy" id="2674991"/>
    <lineage>
        <taxon>Bacteria</taxon>
        <taxon>Bacillati</taxon>
        <taxon>Bacillota</taxon>
        <taxon>Bacilli</taxon>
        <taxon>Bacillales</taxon>
        <taxon>Paenibacillaceae</taxon>
        <taxon>Cohnella</taxon>
    </lineage>
</organism>
<evidence type="ECO:0000313" key="5">
    <source>
        <dbReference type="Proteomes" id="UP000269097"/>
    </source>
</evidence>
<proteinExistence type="inferred from homology"/>
<dbReference type="GO" id="GO:0046872">
    <property type="term" value="F:metal ion binding"/>
    <property type="evidence" value="ECO:0007669"/>
    <property type="project" value="UniProtKB-KW"/>
</dbReference>
<dbReference type="InterPro" id="IPR006439">
    <property type="entry name" value="HAD-SF_hydro_IA"/>
</dbReference>
<keyword evidence="5" id="KW-1185">Reference proteome</keyword>
<dbReference type="PANTHER" id="PTHR18901:SF38">
    <property type="entry name" value="PSEUDOURIDINE-5'-PHOSPHATASE"/>
    <property type="match status" value="1"/>
</dbReference>
<dbReference type="InterPro" id="IPR023214">
    <property type="entry name" value="HAD_sf"/>
</dbReference>
<dbReference type="InterPro" id="IPR023198">
    <property type="entry name" value="PGP-like_dom2"/>
</dbReference>
<dbReference type="PANTHER" id="PTHR18901">
    <property type="entry name" value="2-DEOXYGLUCOSE-6-PHOSPHATE PHOSPHATASE 2"/>
    <property type="match status" value="1"/>
</dbReference>
<dbReference type="Gene3D" id="1.10.150.240">
    <property type="entry name" value="Putative phosphatase, domain 2"/>
    <property type="match status" value="1"/>
</dbReference>
<dbReference type="SUPFAM" id="SSF56784">
    <property type="entry name" value="HAD-like"/>
    <property type="match status" value="1"/>
</dbReference>
<reference evidence="4 5" key="1">
    <citation type="submission" date="2018-10" db="EMBL/GenBank/DDBJ databases">
        <title>Genome Sequence of Cohnella sp.</title>
        <authorList>
            <person name="Srinivasan S."/>
            <person name="Kim M.K."/>
        </authorList>
    </citation>
    <scope>NUCLEOTIDE SEQUENCE [LARGE SCALE GENOMIC DNA]</scope>
    <source>
        <strain evidence="4 5">18JY8-7</strain>
    </source>
</reference>
<evidence type="ECO:0000256" key="2">
    <source>
        <dbReference type="ARBA" id="ARBA00022723"/>
    </source>
</evidence>